<dbReference type="InterPro" id="IPR025535">
    <property type="entry name" value="DUF4421"/>
</dbReference>
<dbReference type="Pfam" id="PF14391">
    <property type="entry name" value="DUF4421"/>
    <property type="match status" value="1"/>
</dbReference>
<dbReference type="AlphaFoldDB" id="A0A2U2XEV5"/>
<evidence type="ECO:0000313" key="1">
    <source>
        <dbReference type="EMBL" id="PWH86324.1"/>
    </source>
</evidence>
<dbReference type="Proteomes" id="UP000245370">
    <property type="component" value="Unassembled WGS sequence"/>
</dbReference>
<organism evidence="1 2">
    <name type="scientific">Brumimicrobium oceani</name>
    <dbReference type="NCBI Taxonomy" id="2100725"/>
    <lineage>
        <taxon>Bacteria</taxon>
        <taxon>Pseudomonadati</taxon>
        <taxon>Bacteroidota</taxon>
        <taxon>Flavobacteriia</taxon>
        <taxon>Flavobacteriales</taxon>
        <taxon>Crocinitomicaceae</taxon>
        <taxon>Brumimicrobium</taxon>
    </lineage>
</organism>
<dbReference type="EMBL" id="QFRJ01000002">
    <property type="protein sequence ID" value="PWH86324.1"/>
    <property type="molecule type" value="Genomic_DNA"/>
</dbReference>
<evidence type="ECO:0008006" key="3">
    <source>
        <dbReference type="Google" id="ProtNLM"/>
    </source>
</evidence>
<reference evidence="1 2" key="2">
    <citation type="submission" date="2018-05" db="EMBL/GenBank/DDBJ databases">
        <authorList>
            <person name="Lanie J.A."/>
            <person name="Ng W.-L."/>
            <person name="Kazmierczak K.M."/>
            <person name="Andrzejewski T.M."/>
            <person name="Davidsen T.M."/>
            <person name="Wayne K.J."/>
            <person name="Tettelin H."/>
            <person name="Glass J.I."/>
            <person name="Rusch D."/>
            <person name="Podicherti R."/>
            <person name="Tsui H.-C.T."/>
            <person name="Winkler M.E."/>
        </authorList>
    </citation>
    <scope>NUCLEOTIDE SEQUENCE [LARGE SCALE GENOMIC DNA]</scope>
    <source>
        <strain evidence="1 2">C305</strain>
    </source>
</reference>
<evidence type="ECO:0000313" key="2">
    <source>
        <dbReference type="Proteomes" id="UP000245370"/>
    </source>
</evidence>
<keyword evidence="2" id="KW-1185">Reference proteome</keyword>
<comment type="caution">
    <text evidence="1">The sequence shown here is derived from an EMBL/GenBank/DDBJ whole genome shotgun (WGS) entry which is preliminary data.</text>
</comment>
<gene>
    <name evidence="1" type="ORF">DIT68_03540</name>
</gene>
<accession>A0A2U2XEV5</accession>
<name>A0A2U2XEV5_9FLAO</name>
<proteinExistence type="predicted"/>
<sequence length="333" mass="38151">MKVVIALVLSTFYFGFLFGQNERLPYVMFSEKAVVHTSLSLNSAPFKLSDDFNGFSKLSFQHNLNLIQGIGLAYQSFALEISYKLPGHIRNTEKYGKTKYFDLGLQFSYQNWDFTLGFQEYKGFGIRNAHMISNNLPLSSVGYYLNGNIKSRAFGVNAYRFFNPELRMKPAVGIVGRYTSPVHGAYLRLTSNIHGISSRNGIIPQGYLNTTSSIHKANTISAFDFGAVPGYAYINNLEGWQFGAFIGLGAVIQTKFYNFSNTNRGFLGLAPRLDLKLQAGYNVDNWFLMLTSQFDQKSIRFKDFKYNQTHYYLRLTYGYRFDYQLKLFKRKKP</sequence>
<reference evidence="1 2" key="1">
    <citation type="submission" date="2018-05" db="EMBL/GenBank/DDBJ databases">
        <title>Brumimicrobium oceani sp. nov., isolated from coastal sediment.</title>
        <authorList>
            <person name="Kou Y."/>
        </authorList>
    </citation>
    <scope>NUCLEOTIDE SEQUENCE [LARGE SCALE GENOMIC DNA]</scope>
    <source>
        <strain evidence="1 2">C305</strain>
    </source>
</reference>
<protein>
    <recommendedName>
        <fullName evidence="3">DUF4421 domain-containing protein</fullName>
    </recommendedName>
</protein>